<dbReference type="GO" id="GO:0030151">
    <property type="term" value="F:molybdenum ion binding"/>
    <property type="evidence" value="ECO:0007669"/>
    <property type="project" value="InterPro"/>
</dbReference>
<protein>
    <recommendedName>
        <fullName evidence="1">MOSC domain-containing protein</fullName>
    </recommendedName>
</protein>
<dbReference type="SUPFAM" id="SSF50800">
    <property type="entry name" value="PK beta-barrel domain-like"/>
    <property type="match status" value="1"/>
</dbReference>
<dbReference type="PANTHER" id="PTHR14237">
    <property type="entry name" value="MOLYBDOPTERIN COFACTOR SULFURASE MOSC"/>
    <property type="match status" value="1"/>
</dbReference>
<dbReference type="EMBL" id="JAMSHJ010000001">
    <property type="protein sequence ID" value="KAI5446252.1"/>
    <property type="molecule type" value="Genomic_DNA"/>
</dbReference>
<dbReference type="PROSITE" id="PS51340">
    <property type="entry name" value="MOSC"/>
    <property type="match status" value="1"/>
</dbReference>
<keyword evidence="3" id="KW-1185">Reference proteome</keyword>
<name>A0A9D5GZ35_PEA</name>
<feature type="non-terminal residue" evidence="2">
    <location>
        <position position="328"/>
    </location>
</feature>
<evidence type="ECO:0000259" key="1">
    <source>
        <dbReference type="PROSITE" id="PS51340"/>
    </source>
</evidence>
<dbReference type="Pfam" id="PF03473">
    <property type="entry name" value="MOSC"/>
    <property type="match status" value="1"/>
</dbReference>
<dbReference type="Gramene" id="Psat01G0419100-T1">
    <property type="protein sequence ID" value="KAI5446252.1"/>
    <property type="gene ID" value="KIW84_014191"/>
</dbReference>
<dbReference type="PANTHER" id="PTHR14237:SF19">
    <property type="entry name" value="MITOCHONDRIAL AMIDOXIME REDUCING COMPONENT 1"/>
    <property type="match status" value="1"/>
</dbReference>
<comment type="caution">
    <text evidence="2">The sequence shown here is derived from an EMBL/GenBank/DDBJ whole genome shotgun (WGS) entry which is preliminary data.</text>
</comment>
<dbReference type="AlphaFoldDB" id="A0A9D5GZ35"/>
<dbReference type="Proteomes" id="UP001058974">
    <property type="component" value="Chromosome 1"/>
</dbReference>
<dbReference type="GO" id="GO:0032787">
    <property type="term" value="P:monocarboxylic acid metabolic process"/>
    <property type="evidence" value="ECO:0007669"/>
    <property type="project" value="UniProtKB-ARBA"/>
</dbReference>
<accession>A0A9D5GZ35</accession>
<gene>
    <name evidence="2" type="ORF">KIW84_014191</name>
</gene>
<sequence length="328" mass="37206">KKEENMGIGSSSTPTLITELAPPEAKVTGILTYPIKSCRGISLPHAPLTPFGFRWDRQWVVVNSKGRARSQRVEPKLALVEVELPPQAFLQHWKPTTHSFMVVKAPGMEPLKVCLNKQQYEVVDDIGLWEWTGPAWDEGAEASQWFSDYLGSPCRLVRFNTGSEVRNVDPRYVEGQQRIFFSDGYPFLLASQESLDALNKLLEEPIPMNRFRPNILVEGCEPYAEDLWRDIKISRFSFQCVKLCARCKIPQVNQETAIYGTEPTETLMKVRSGHVLRPNQNNKNKIYFGQKTVWNWKDSSGKGDGNMLKLGDPVYIIKKYPSLAEAAA</sequence>
<reference evidence="2 3" key="1">
    <citation type="journal article" date="2022" name="Nat. Genet.">
        <title>Improved pea reference genome and pan-genome highlight genomic features and evolutionary characteristics.</title>
        <authorList>
            <person name="Yang T."/>
            <person name="Liu R."/>
            <person name="Luo Y."/>
            <person name="Hu S."/>
            <person name="Wang D."/>
            <person name="Wang C."/>
            <person name="Pandey M.K."/>
            <person name="Ge S."/>
            <person name="Xu Q."/>
            <person name="Li N."/>
            <person name="Li G."/>
            <person name="Huang Y."/>
            <person name="Saxena R.K."/>
            <person name="Ji Y."/>
            <person name="Li M."/>
            <person name="Yan X."/>
            <person name="He Y."/>
            <person name="Liu Y."/>
            <person name="Wang X."/>
            <person name="Xiang C."/>
            <person name="Varshney R.K."/>
            <person name="Ding H."/>
            <person name="Gao S."/>
            <person name="Zong X."/>
        </authorList>
    </citation>
    <scope>NUCLEOTIDE SEQUENCE [LARGE SCALE GENOMIC DNA]</scope>
    <source>
        <strain evidence="2 3">cv. Zhongwan 6</strain>
    </source>
</reference>
<dbReference type="Pfam" id="PF03476">
    <property type="entry name" value="MOSC_N"/>
    <property type="match status" value="1"/>
</dbReference>
<evidence type="ECO:0000313" key="2">
    <source>
        <dbReference type="EMBL" id="KAI5446252.1"/>
    </source>
</evidence>
<dbReference type="SUPFAM" id="SSF141673">
    <property type="entry name" value="MOSC N-terminal domain-like"/>
    <property type="match status" value="1"/>
</dbReference>
<feature type="domain" description="MOSC" evidence="1">
    <location>
        <begin position="154"/>
        <end position="317"/>
    </location>
</feature>
<organism evidence="2 3">
    <name type="scientific">Pisum sativum</name>
    <name type="common">Garden pea</name>
    <name type="synonym">Lathyrus oleraceus</name>
    <dbReference type="NCBI Taxonomy" id="3888"/>
    <lineage>
        <taxon>Eukaryota</taxon>
        <taxon>Viridiplantae</taxon>
        <taxon>Streptophyta</taxon>
        <taxon>Embryophyta</taxon>
        <taxon>Tracheophyta</taxon>
        <taxon>Spermatophyta</taxon>
        <taxon>Magnoliopsida</taxon>
        <taxon>eudicotyledons</taxon>
        <taxon>Gunneridae</taxon>
        <taxon>Pentapetalae</taxon>
        <taxon>rosids</taxon>
        <taxon>fabids</taxon>
        <taxon>Fabales</taxon>
        <taxon>Fabaceae</taxon>
        <taxon>Papilionoideae</taxon>
        <taxon>50 kb inversion clade</taxon>
        <taxon>NPAAA clade</taxon>
        <taxon>Hologalegina</taxon>
        <taxon>IRL clade</taxon>
        <taxon>Fabeae</taxon>
        <taxon>Lathyrus</taxon>
    </lineage>
</organism>
<evidence type="ECO:0000313" key="3">
    <source>
        <dbReference type="Proteomes" id="UP001058974"/>
    </source>
</evidence>
<dbReference type="InterPro" id="IPR011037">
    <property type="entry name" value="Pyrv_Knase-like_insert_dom_sf"/>
</dbReference>
<dbReference type="InterPro" id="IPR005302">
    <property type="entry name" value="MoCF_Sase_C"/>
</dbReference>
<dbReference type="GO" id="GO:0030170">
    <property type="term" value="F:pyridoxal phosphate binding"/>
    <property type="evidence" value="ECO:0007669"/>
    <property type="project" value="InterPro"/>
</dbReference>
<dbReference type="InterPro" id="IPR005303">
    <property type="entry name" value="MOCOS_middle"/>
</dbReference>
<dbReference type="GO" id="GO:0003824">
    <property type="term" value="F:catalytic activity"/>
    <property type="evidence" value="ECO:0007669"/>
    <property type="project" value="InterPro"/>
</dbReference>
<proteinExistence type="predicted"/>